<dbReference type="RefSeq" id="WP_106180799.1">
    <property type="nucleotide sequence ID" value="NZ_PVNH01000009.1"/>
</dbReference>
<sequence length="432" mass="43624">MGIGRHRRVRPSRGLKAMAGRLSWGLGDQAVSSLTNFAVGAFVARSLGAGAFGAFSLAWVTYGVLVNVSRGLATDPLMVRFSGVAADAWRGAVVRASGTALAVGVAGGLGCLGLGLVIGGPVGGAFAALGAVLPALLVQDSWRYAFFASGEGRKAFGNDLVWGAALVPAMLLASAHDSVVAFVLAWGLAAAVAAGFGCVQTGVLPRLTVAATWLRQQRDLGPRYLVENASNSGGSQLRMYGLGAIAGLADVGAVRGVELLLGPFLAVLMGLSLVAVPEAARVLRRSPHRLRVFCLLLGGGQAAAALCWGTALLLLLPDRAGEFLLGAVWEPASALIVPATLGVVGASFFTGAATGLRALGAARRSLRSQLVASAAYVAGGLAGAALGGALGSAWGVAAGVAFGAVVWWAQFGAGLREHVARPQPEPEGMRTS</sequence>
<evidence type="ECO:0000256" key="6">
    <source>
        <dbReference type="SAM" id="Phobius"/>
    </source>
</evidence>
<feature type="transmembrane region" description="Helical" evidence="6">
    <location>
        <begin position="260"/>
        <end position="280"/>
    </location>
</feature>
<evidence type="ECO:0000256" key="1">
    <source>
        <dbReference type="ARBA" id="ARBA00004651"/>
    </source>
</evidence>
<gene>
    <name evidence="7" type="ORF">B0I33_109279</name>
</gene>
<feature type="transmembrane region" description="Helical" evidence="6">
    <location>
        <begin position="49"/>
        <end position="68"/>
    </location>
</feature>
<dbReference type="OrthoDB" id="3701119at2"/>
<keyword evidence="4 6" id="KW-1133">Transmembrane helix</keyword>
<comment type="caution">
    <text evidence="7">The sequence shown here is derived from an EMBL/GenBank/DDBJ whole genome shotgun (WGS) entry which is preliminary data.</text>
</comment>
<dbReference type="InterPro" id="IPR050833">
    <property type="entry name" value="Poly_Biosynth_Transport"/>
</dbReference>
<evidence type="ECO:0000256" key="5">
    <source>
        <dbReference type="ARBA" id="ARBA00023136"/>
    </source>
</evidence>
<feature type="transmembrane region" description="Helical" evidence="6">
    <location>
        <begin position="396"/>
        <end position="415"/>
    </location>
</feature>
<dbReference type="PANTHER" id="PTHR30250">
    <property type="entry name" value="PST FAMILY PREDICTED COLANIC ACID TRANSPORTER"/>
    <property type="match status" value="1"/>
</dbReference>
<feature type="transmembrane region" description="Helical" evidence="6">
    <location>
        <begin position="370"/>
        <end position="390"/>
    </location>
</feature>
<proteinExistence type="predicted"/>
<reference evidence="7 8" key="1">
    <citation type="submission" date="2018-03" db="EMBL/GenBank/DDBJ databases">
        <title>Genomic Encyclopedia of Type Strains, Phase III (KMG-III): the genomes of soil and plant-associated and newly described type strains.</title>
        <authorList>
            <person name="Whitman W."/>
        </authorList>
    </citation>
    <scope>NUCLEOTIDE SEQUENCE [LARGE SCALE GENOMIC DNA]</scope>
    <source>
        <strain evidence="7 8">CGMCC 4.7125</strain>
    </source>
</reference>
<dbReference type="PANTHER" id="PTHR30250:SF26">
    <property type="entry name" value="PSMA PROTEIN"/>
    <property type="match status" value="1"/>
</dbReference>
<feature type="transmembrane region" description="Helical" evidence="6">
    <location>
        <begin position="100"/>
        <end position="119"/>
    </location>
</feature>
<accession>A0A2T0LQI2</accession>
<evidence type="ECO:0000256" key="4">
    <source>
        <dbReference type="ARBA" id="ARBA00022989"/>
    </source>
</evidence>
<protein>
    <submittedName>
        <fullName evidence="7">O-antigen/teichoic acid export membrane protein</fullName>
    </submittedName>
</protein>
<keyword evidence="8" id="KW-1185">Reference proteome</keyword>
<organism evidence="7 8">
    <name type="scientific">Prauserella shujinwangii</name>
    <dbReference type="NCBI Taxonomy" id="1453103"/>
    <lineage>
        <taxon>Bacteria</taxon>
        <taxon>Bacillati</taxon>
        <taxon>Actinomycetota</taxon>
        <taxon>Actinomycetes</taxon>
        <taxon>Pseudonocardiales</taxon>
        <taxon>Pseudonocardiaceae</taxon>
        <taxon>Prauserella</taxon>
    </lineage>
</organism>
<evidence type="ECO:0000256" key="3">
    <source>
        <dbReference type="ARBA" id="ARBA00022692"/>
    </source>
</evidence>
<feature type="transmembrane region" description="Helical" evidence="6">
    <location>
        <begin position="335"/>
        <end position="358"/>
    </location>
</feature>
<dbReference type="CDD" id="cd13126">
    <property type="entry name" value="MATE_like_11"/>
    <property type="match status" value="1"/>
</dbReference>
<feature type="transmembrane region" description="Helical" evidence="6">
    <location>
        <begin position="179"/>
        <end position="199"/>
    </location>
</feature>
<name>A0A2T0LQI2_9PSEU</name>
<evidence type="ECO:0000313" key="7">
    <source>
        <dbReference type="EMBL" id="PRX45616.1"/>
    </source>
</evidence>
<feature type="transmembrane region" description="Helical" evidence="6">
    <location>
        <begin position="292"/>
        <end position="315"/>
    </location>
</feature>
<keyword evidence="2" id="KW-1003">Cell membrane</keyword>
<keyword evidence="5 6" id="KW-0472">Membrane</keyword>
<comment type="subcellular location">
    <subcellularLocation>
        <location evidence="1">Cell membrane</location>
        <topology evidence="1">Multi-pass membrane protein</topology>
    </subcellularLocation>
</comment>
<dbReference type="EMBL" id="PVNH01000009">
    <property type="protein sequence ID" value="PRX45616.1"/>
    <property type="molecule type" value="Genomic_DNA"/>
</dbReference>
<feature type="transmembrane region" description="Helical" evidence="6">
    <location>
        <begin position="156"/>
        <end position="173"/>
    </location>
</feature>
<keyword evidence="3 6" id="KW-0812">Transmembrane</keyword>
<evidence type="ECO:0000256" key="2">
    <source>
        <dbReference type="ARBA" id="ARBA00022475"/>
    </source>
</evidence>
<dbReference type="Proteomes" id="UP000238362">
    <property type="component" value="Unassembled WGS sequence"/>
</dbReference>
<feature type="transmembrane region" description="Helical" evidence="6">
    <location>
        <begin position="125"/>
        <end position="144"/>
    </location>
</feature>
<evidence type="ECO:0000313" key="8">
    <source>
        <dbReference type="Proteomes" id="UP000238362"/>
    </source>
</evidence>
<dbReference type="GO" id="GO:0005886">
    <property type="term" value="C:plasma membrane"/>
    <property type="evidence" value="ECO:0007669"/>
    <property type="project" value="UniProtKB-SubCell"/>
</dbReference>
<dbReference type="AlphaFoldDB" id="A0A2T0LQI2"/>